<dbReference type="AlphaFoldDB" id="A0A5D4RAR3"/>
<organism evidence="2 3">
    <name type="scientific">Bacillus infantis</name>
    <dbReference type="NCBI Taxonomy" id="324767"/>
    <lineage>
        <taxon>Bacteria</taxon>
        <taxon>Bacillati</taxon>
        <taxon>Bacillota</taxon>
        <taxon>Bacilli</taxon>
        <taxon>Bacillales</taxon>
        <taxon>Bacillaceae</taxon>
        <taxon>Bacillus</taxon>
    </lineage>
</organism>
<proteinExistence type="predicted"/>
<dbReference type="EMBL" id="VTER01000005">
    <property type="protein sequence ID" value="TYS48457.1"/>
    <property type="molecule type" value="Genomic_DNA"/>
</dbReference>
<sequence length="120" mass="13091">MAGIIFCLLAAVTVAAILIAANIHSSRRDWLQEGEQSAGQAVLQAPEEHHAEPVQDAGEAAGTPIKAAAEDAERMGDHVYRQALQSFMKEKEKKQDSSDSRMDDQAFRGALKSLNEKKEE</sequence>
<evidence type="ECO:0000256" key="1">
    <source>
        <dbReference type="SAM" id="MobiDB-lite"/>
    </source>
</evidence>
<feature type="region of interest" description="Disordered" evidence="1">
    <location>
        <begin position="29"/>
        <end position="120"/>
    </location>
</feature>
<name>A0A5D4RAR3_9BACI</name>
<reference evidence="2 3" key="1">
    <citation type="submission" date="2019-08" db="EMBL/GenBank/DDBJ databases">
        <title>Bacillus genomes from the desert of Cuatro Cienegas, Coahuila.</title>
        <authorList>
            <person name="Olmedo-Alvarez G."/>
        </authorList>
    </citation>
    <scope>NUCLEOTIDE SEQUENCE [LARGE SCALE GENOMIC DNA]</scope>
    <source>
        <strain evidence="2 3">CH446_14T</strain>
    </source>
</reference>
<accession>A0A5D4RAR3</accession>
<comment type="caution">
    <text evidence="2">The sequence shown here is derived from an EMBL/GenBank/DDBJ whole genome shotgun (WGS) entry which is preliminary data.</text>
</comment>
<evidence type="ECO:0000313" key="2">
    <source>
        <dbReference type="EMBL" id="TYS48457.1"/>
    </source>
</evidence>
<gene>
    <name evidence="2" type="ORF">FZD51_10010</name>
</gene>
<dbReference type="RefSeq" id="WP_148974641.1">
    <property type="nucleotide sequence ID" value="NZ_JBNIKU010000007.1"/>
</dbReference>
<feature type="compositionally biased region" description="Basic and acidic residues" evidence="1">
    <location>
        <begin position="68"/>
        <end position="80"/>
    </location>
</feature>
<dbReference type="Proteomes" id="UP000322139">
    <property type="component" value="Unassembled WGS sequence"/>
</dbReference>
<feature type="compositionally biased region" description="Basic and acidic residues" evidence="1">
    <location>
        <begin position="88"/>
        <end position="106"/>
    </location>
</feature>
<protein>
    <submittedName>
        <fullName evidence="2">Uncharacterized protein</fullName>
    </submittedName>
</protein>
<evidence type="ECO:0000313" key="3">
    <source>
        <dbReference type="Proteomes" id="UP000322139"/>
    </source>
</evidence>